<evidence type="ECO:0000256" key="2">
    <source>
        <dbReference type="ARBA" id="ARBA00022553"/>
    </source>
</evidence>
<feature type="region of interest" description="Disordered" evidence="3">
    <location>
        <begin position="69"/>
        <end position="111"/>
    </location>
</feature>
<protein>
    <submittedName>
        <fullName evidence="4">Myozenin 2</fullName>
    </submittedName>
</protein>
<dbReference type="GO" id="GO:0030018">
    <property type="term" value="C:Z disc"/>
    <property type="evidence" value="ECO:0007669"/>
    <property type="project" value="InterPro"/>
</dbReference>
<name>A0A8C9G3I5_PAVCR</name>
<dbReference type="GO" id="GO:0003779">
    <property type="term" value="F:actin binding"/>
    <property type="evidence" value="ECO:0007669"/>
    <property type="project" value="TreeGrafter"/>
</dbReference>
<comment type="similarity">
    <text evidence="1">Belongs to the myozenin family.</text>
</comment>
<dbReference type="GO" id="GO:0015629">
    <property type="term" value="C:actin cytoskeleton"/>
    <property type="evidence" value="ECO:0007669"/>
    <property type="project" value="TreeGrafter"/>
</dbReference>
<sequence length="160" mass="18518">PEHHHRGDHLNLGKKVSTPRDIMVEELSTLSNRGARLFKRRQRRSDKYTYENYHYRGEPIHSVKMDGLSVEGIPQHAPMTPPNTPDPRSPPHPDNIAPGYSGPLKEIPPEKFNTTSVPKYYQSPWIEAIRDDPELLEALYPKLFKPEAKPELPDYRSFNR</sequence>
<accession>A0A8C9G3I5</accession>
<reference evidence="4" key="1">
    <citation type="submission" date="2025-08" db="UniProtKB">
        <authorList>
            <consortium name="Ensembl"/>
        </authorList>
    </citation>
    <scope>IDENTIFICATION</scope>
</reference>
<dbReference type="AlphaFoldDB" id="A0A8C9G3I5"/>
<dbReference type="InterPro" id="IPR008438">
    <property type="entry name" value="MYOZ"/>
</dbReference>
<organism evidence="4 5">
    <name type="scientific">Pavo cristatus</name>
    <name type="common">Indian peafowl</name>
    <name type="synonym">Blue peafowl</name>
    <dbReference type="NCBI Taxonomy" id="9049"/>
    <lineage>
        <taxon>Eukaryota</taxon>
        <taxon>Metazoa</taxon>
        <taxon>Chordata</taxon>
        <taxon>Craniata</taxon>
        <taxon>Vertebrata</taxon>
        <taxon>Euteleostomi</taxon>
        <taxon>Archelosauria</taxon>
        <taxon>Archosauria</taxon>
        <taxon>Dinosauria</taxon>
        <taxon>Saurischia</taxon>
        <taxon>Theropoda</taxon>
        <taxon>Coelurosauria</taxon>
        <taxon>Aves</taxon>
        <taxon>Neognathae</taxon>
        <taxon>Galloanserae</taxon>
        <taxon>Galliformes</taxon>
        <taxon>Phasianidae</taxon>
        <taxon>Phasianinae</taxon>
        <taxon>Pavo</taxon>
    </lineage>
</organism>
<keyword evidence="5" id="KW-1185">Reference proteome</keyword>
<dbReference type="PANTHER" id="PTHR15941:SF9">
    <property type="entry name" value="MYOZENIN-2"/>
    <property type="match status" value="1"/>
</dbReference>
<keyword evidence="2" id="KW-0597">Phosphoprotein</keyword>
<dbReference type="Ensembl" id="ENSPSTT00000026500.1">
    <property type="protein sequence ID" value="ENSPSTP00000025183.1"/>
    <property type="gene ID" value="ENSPSTG00000018549.1"/>
</dbReference>
<dbReference type="Proteomes" id="UP000694428">
    <property type="component" value="Unplaced"/>
</dbReference>
<evidence type="ECO:0000313" key="5">
    <source>
        <dbReference type="Proteomes" id="UP000694428"/>
    </source>
</evidence>
<dbReference type="Pfam" id="PF05556">
    <property type="entry name" value="Calsarcin"/>
    <property type="match status" value="1"/>
</dbReference>
<reference evidence="4" key="2">
    <citation type="submission" date="2025-09" db="UniProtKB">
        <authorList>
            <consortium name="Ensembl"/>
        </authorList>
    </citation>
    <scope>IDENTIFICATION</scope>
</reference>
<evidence type="ECO:0000256" key="3">
    <source>
        <dbReference type="SAM" id="MobiDB-lite"/>
    </source>
</evidence>
<evidence type="ECO:0000256" key="1">
    <source>
        <dbReference type="ARBA" id="ARBA00009126"/>
    </source>
</evidence>
<dbReference type="GO" id="GO:0051373">
    <property type="term" value="F:FATZ binding"/>
    <property type="evidence" value="ECO:0007669"/>
    <property type="project" value="TreeGrafter"/>
</dbReference>
<dbReference type="GO" id="GO:0031433">
    <property type="term" value="F:telethonin binding"/>
    <property type="evidence" value="ECO:0007669"/>
    <property type="project" value="TreeGrafter"/>
</dbReference>
<proteinExistence type="inferred from homology"/>
<evidence type="ECO:0000313" key="4">
    <source>
        <dbReference type="Ensembl" id="ENSPSTP00000025183.1"/>
    </source>
</evidence>
<dbReference type="PANTHER" id="PTHR15941">
    <property type="entry name" value="MYOZENIN"/>
    <property type="match status" value="1"/>
</dbReference>
<feature type="compositionally biased region" description="Pro residues" evidence="3">
    <location>
        <begin position="79"/>
        <end position="93"/>
    </location>
</feature>